<dbReference type="PROSITE" id="PS51704">
    <property type="entry name" value="GP_PDE"/>
    <property type="match status" value="1"/>
</dbReference>
<organism evidence="2">
    <name type="scientific">marine metagenome</name>
    <dbReference type="NCBI Taxonomy" id="408172"/>
    <lineage>
        <taxon>unclassified sequences</taxon>
        <taxon>metagenomes</taxon>
        <taxon>ecological metagenomes</taxon>
    </lineage>
</organism>
<evidence type="ECO:0000259" key="1">
    <source>
        <dbReference type="PROSITE" id="PS51704"/>
    </source>
</evidence>
<protein>
    <recommendedName>
        <fullName evidence="1">GP-PDE domain-containing protein</fullName>
    </recommendedName>
</protein>
<reference evidence="2" key="1">
    <citation type="submission" date="2018-05" db="EMBL/GenBank/DDBJ databases">
        <authorList>
            <person name="Lanie J.A."/>
            <person name="Ng W.-L."/>
            <person name="Kazmierczak K.M."/>
            <person name="Andrzejewski T.M."/>
            <person name="Davidsen T.M."/>
            <person name="Wayne K.J."/>
            <person name="Tettelin H."/>
            <person name="Glass J.I."/>
            <person name="Rusch D."/>
            <person name="Podicherti R."/>
            <person name="Tsui H.-C.T."/>
            <person name="Winkler M.E."/>
        </authorList>
    </citation>
    <scope>NUCLEOTIDE SEQUENCE</scope>
</reference>
<dbReference type="PANTHER" id="PTHR46211:SF14">
    <property type="entry name" value="GLYCEROPHOSPHODIESTER PHOSPHODIESTERASE"/>
    <property type="match status" value="1"/>
</dbReference>
<dbReference type="GO" id="GO:0008081">
    <property type="term" value="F:phosphoric diester hydrolase activity"/>
    <property type="evidence" value="ECO:0007669"/>
    <property type="project" value="InterPro"/>
</dbReference>
<dbReference type="GO" id="GO:0006629">
    <property type="term" value="P:lipid metabolic process"/>
    <property type="evidence" value="ECO:0007669"/>
    <property type="project" value="InterPro"/>
</dbReference>
<accession>A0A381RAN4</accession>
<proteinExistence type="predicted"/>
<dbReference type="Gene3D" id="3.20.20.190">
    <property type="entry name" value="Phosphatidylinositol (PI) phosphodiesterase"/>
    <property type="match status" value="1"/>
</dbReference>
<dbReference type="EMBL" id="UINC01001789">
    <property type="protein sequence ID" value="SUZ88815.1"/>
    <property type="molecule type" value="Genomic_DNA"/>
</dbReference>
<dbReference type="AlphaFoldDB" id="A0A381RAN4"/>
<dbReference type="Pfam" id="PF03009">
    <property type="entry name" value="GDPD"/>
    <property type="match status" value="1"/>
</dbReference>
<name>A0A381RAN4_9ZZZZ</name>
<feature type="domain" description="GP-PDE" evidence="1">
    <location>
        <begin position="9"/>
        <end position="275"/>
    </location>
</feature>
<dbReference type="SUPFAM" id="SSF51695">
    <property type="entry name" value="PLC-like phosphodiesterases"/>
    <property type="match status" value="1"/>
</dbReference>
<dbReference type="PANTHER" id="PTHR46211">
    <property type="entry name" value="GLYCEROPHOSPHORYL DIESTER PHOSPHODIESTERASE"/>
    <property type="match status" value="1"/>
</dbReference>
<sequence length="276" mass="31896">MSCTRNYTIDVQGHRGARGLAPENTIYGFKKALDIGVNTLELDVVISKDHKVLVSHEHWMSKKKCDLENDSIDEKIGYNIYNMTYDQIKKIDCGSKINYDFLDQVKLPLNKPLLEDVFTEIGAYARMKNLNVPNYNIEIKSSVKGDDVFHPKPNFFSDLVYNVIDNSIGFEKVNIQSFDFRILNYFNKKYPDIILAVLIDNYLGPQNNLNKLGFIPDIYSPNFKLLDRSHIIFLKNKKIKILPWTVNTYDDIADILKLDVDGIISDYPDRVIKMIE</sequence>
<dbReference type="InterPro" id="IPR030395">
    <property type="entry name" value="GP_PDE_dom"/>
</dbReference>
<dbReference type="InterPro" id="IPR017946">
    <property type="entry name" value="PLC-like_Pdiesterase_TIM-brl"/>
</dbReference>
<gene>
    <name evidence="2" type="ORF">METZ01_LOCUS41669</name>
</gene>
<evidence type="ECO:0000313" key="2">
    <source>
        <dbReference type="EMBL" id="SUZ88815.1"/>
    </source>
</evidence>